<feature type="compositionally biased region" description="Low complexity" evidence="1">
    <location>
        <begin position="206"/>
        <end position="222"/>
    </location>
</feature>
<feature type="region of interest" description="Disordered" evidence="1">
    <location>
        <begin position="1"/>
        <end position="135"/>
    </location>
</feature>
<organism evidence="2 3">
    <name type="scientific">Mycena rosella</name>
    <name type="common">Pink bonnet</name>
    <name type="synonym">Agaricus rosellus</name>
    <dbReference type="NCBI Taxonomy" id="1033263"/>
    <lineage>
        <taxon>Eukaryota</taxon>
        <taxon>Fungi</taxon>
        <taxon>Dikarya</taxon>
        <taxon>Basidiomycota</taxon>
        <taxon>Agaricomycotina</taxon>
        <taxon>Agaricomycetes</taxon>
        <taxon>Agaricomycetidae</taxon>
        <taxon>Agaricales</taxon>
        <taxon>Marasmiineae</taxon>
        <taxon>Mycenaceae</taxon>
        <taxon>Mycena</taxon>
    </lineage>
</organism>
<gene>
    <name evidence="2" type="ORF">B0H17DRAFT_1177453</name>
</gene>
<evidence type="ECO:0000313" key="2">
    <source>
        <dbReference type="EMBL" id="KAJ7697994.1"/>
    </source>
</evidence>
<keyword evidence="3" id="KW-1185">Reference proteome</keyword>
<feature type="compositionally biased region" description="Low complexity" evidence="1">
    <location>
        <begin position="97"/>
        <end position="121"/>
    </location>
</feature>
<proteinExistence type="predicted"/>
<feature type="compositionally biased region" description="Low complexity" evidence="1">
    <location>
        <begin position="395"/>
        <end position="409"/>
    </location>
</feature>
<protein>
    <submittedName>
        <fullName evidence="2">Uncharacterized protein</fullName>
    </submittedName>
</protein>
<feature type="region of interest" description="Disordered" evidence="1">
    <location>
        <begin position="152"/>
        <end position="326"/>
    </location>
</feature>
<evidence type="ECO:0000313" key="3">
    <source>
        <dbReference type="Proteomes" id="UP001221757"/>
    </source>
</evidence>
<dbReference type="AlphaFoldDB" id="A0AAD7DRD9"/>
<accession>A0AAD7DRD9</accession>
<feature type="compositionally biased region" description="Low complexity" evidence="1">
    <location>
        <begin position="61"/>
        <end position="83"/>
    </location>
</feature>
<feature type="compositionally biased region" description="Polar residues" evidence="1">
    <location>
        <begin position="1"/>
        <end position="16"/>
    </location>
</feature>
<dbReference type="Proteomes" id="UP001221757">
    <property type="component" value="Unassembled WGS sequence"/>
</dbReference>
<feature type="compositionally biased region" description="Low complexity" evidence="1">
    <location>
        <begin position="230"/>
        <end position="244"/>
    </location>
</feature>
<name>A0AAD7DRD9_MYCRO</name>
<sequence>MLVYTPQPSVYPTMSRPSEPLFKRQKTRSDAPRPSQRNVSPAGSFFGGGRRPHDLPPHGASPPGSFYSQSSSSSPSVASASSSKSRKELGSSPPPLHLGSSWLARSPRSRPPLSTLSPAAAEFTSQPDTPTEVPEAELRRRQLEKATRILGESVPLELVFQPRHPLVQSFPDPPLRRSSDSSQPGQQPREMLTERRAGRIVRRASRSFSTFASKLRSVTSTSHSRDSSQESHSASSSDLSHQSSITPARPSAFSPTLLRRRSSARISPITFAFPHATRSPSRPQISPPSPTKADFDPVIDIRSLDSSADEHDGYDDDETTPVHGRTAPHLPPLYFYSQPEVLPRVVPLPSPTYTHAGLEHFYSRPETPFDSSRPGTPFTHLARPTTPSTDLDSGEPAPSHAPVSAAHASRVSRRERGQGWSGEWNQRDMQAVIHKLRTLK</sequence>
<reference evidence="2" key="1">
    <citation type="submission" date="2023-03" db="EMBL/GenBank/DDBJ databases">
        <title>Massive genome expansion in bonnet fungi (Mycena s.s.) driven by repeated elements and novel gene families across ecological guilds.</title>
        <authorList>
            <consortium name="Lawrence Berkeley National Laboratory"/>
            <person name="Harder C.B."/>
            <person name="Miyauchi S."/>
            <person name="Viragh M."/>
            <person name="Kuo A."/>
            <person name="Thoen E."/>
            <person name="Andreopoulos B."/>
            <person name="Lu D."/>
            <person name="Skrede I."/>
            <person name="Drula E."/>
            <person name="Henrissat B."/>
            <person name="Morin E."/>
            <person name="Kohler A."/>
            <person name="Barry K."/>
            <person name="LaButti K."/>
            <person name="Morin E."/>
            <person name="Salamov A."/>
            <person name="Lipzen A."/>
            <person name="Mereny Z."/>
            <person name="Hegedus B."/>
            <person name="Baldrian P."/>
            <person name="Stursova M."/>
            <person name="Weitz H."/>
            <person name="Taylor A."/>
            <person name="Grigoriev I.V."/>
            <person name="Nagy L.G."/>
            <person name="Martin F."/>
            <person name="Kauserud H."/>
        </authorList>
    </citation>
    <scope>NUCLEOTIDE SEQUENCE</scope>
    <source>
        <strain evidence="2">CBHHK067</strain>
    </source>
</reference>
<feature type="region of interest" description="Disordered" evidence="1">
    <location>
        <begin position="366"/>
        <end position="427"/>
    </location>
</feature>
<evidence type="ECO:0000256" key="1">
    <source>
        <dbReference type="SAM" id="MobiDB-lite"/>
    </source>
</evidence>
<dbReference type="EMBL" id="JARKIE010000027">
    <property type="protein sequence ID" value="KAJ7697994.1"/>
    <property type="molecule type" value="Genomic_DNA"/>
</dbReference>
<comment type="caution">
    <text evidence="2">The sequence shown here is derived from an EMBL/GenBank/DDBJ whole genome shotgun (WGS) entry which is preliminary data.</text>
</comment>